<keyword evidence="2" id="KW-1185">Reference proteome</keyword>
<evidence type="ECO:0000313" key="1">
    <source>
        <dbReference type="EMBL" id="EEG76047.1"/>
    </source>
</evidence>
<sequence length="335" mass="38210">MNETSIAINKAILHIIDPNFDFPFLSNVELDKEGEVWDFLENHLRKSFASDSIRAGRFSDDDYETKLLVESISDDSFVSVSAELAKVLFNLVKKFSLPPSDLIFTLVKINQEEHLAILKFNYKETYIHYIENSGDSTHNKLIKQKTTLPSETQKVDECIFVNLHNLDIKILEKSYEIDGEKEFYLSTRFLKCANDLSTKEKVAILTKSVRKVCKKYSDDDFDKVVEFQTAVSESAEESNAVQISQVANAVFKEPGLQKEYLEEVQKAGLKEDVVHISEESSTLKRLGRNKIKTNTGIEINFPSHCYSDKDMIDFINNPDGTISILIKNVSIENKK</sequence>
<dbReference type="eggNOG" id="COG3081">
    <property type="taxonomic scope" value="Bacteria"/>
</dbReference>
<dbReference type="STRING" id="555088.DealDRAFT_3087"/>
<dbReference type="AlphaFoldDB" id="C0GKS8"/>
<dbReference type="GO" id="GO:0009295">
    <property type="term" value="C:nucleoid"/>
    <property type="evidence" value="ECO:0007669"/>
    <property type="project" value="InterPro"/>
</dbReference>
<dbReference type="OrthoDB" id="3171075at2"/>
<evidence type="ECO:0000313" key="2">
    <source>
        <dbReference type="Proteomes" id="UP000006443"/>
    </source>
</evidence>
<gene>
    <name evidence="1" type="ORF">DealDRAFT_3087</name>
</gene>
<reference evidence="1 2" key="1">
    <citation type="submission" date="2009-02" db="EMBL/GenBank/DDBJ databases">
        <title>Sequencing of the draft genome and assembly of Dethiobacter alkaliphilus AHT 1.</title>
        <authorList>
            <consortium name="US DOE Joint Genome Institute (JGI-PGF)"/>
            <person name="Lucas S."/>
            <person name="Copeland A."/>
            <person name="Lapidus A."/>
            <person name="Glavina del Rio T."/>
            <person name="Dalin E."/>
            <person name="Tice H."/>
            <person name="Bruce D."/>
            <person name="Goodwin L."/>
            <person name="Pitluck S."/>
            <person name="Larimer F."/>
            <person name="Land M.L."/>
            <person name="Hauser L."/>
            <person name="Muyzer G."/>
        </authorList>
    </citation>
    <scope>NUCLEOTIDE SEQUENCE [LARGE SCALE GENOMIC DNA]</scope>
    <source>
        <strain evidence="1 2">AHT 1</strain>
    </source>
</reference>
<evidence type="ECO:0008006" key="3">
    <source>
        <dbReference type="Google" id="ProtNLM"/>
    </source>
</evidence>
<comment type="caution">
    <text evidence="1">The sequence shown here is derived from an EMBL/GenBank/DDBJ whole genome shotgun (WGS) entry which is preliminary data.</text>
</comment>
<protein>
    <recommendedName>
        <fullName evidence="3">37kDa nucleoid-associated protein</fullName>
    </recommendedName>
</protein>
<name>C0GKS8_DETAL</name>
<dbReference type="Proteomes" id="UP000006443">
    <property type="component" value="Unassembled WGS sequence"/>
</dbReference>
<accession>C0GKS8</accession>
<organism evidence="1 2">
    <name type="scientific">Dethiobacter alkaliphilus AHT 1</name>
    <dbReference type="NCBI Taxonomy" id="555088"/>
    <lineage>
        <taxon>Bacteria</taxon>
        <taxon>Bacillati</taxon>
        <taxon>Bacillota</taxon>
        <taxon>Dethiobacteria</taxon>
        <taxon>Dethiobacterales</taxon>
        <taxon>Dethiobacteraceae</taxon>
        <taxon>Dethiobacter</taxon>
    </lineage>
</organism>
<dbReference type="EMBL" id="ACJM01000027">
    <property type="protein sequence ID" value="EEG76047.1"/>
    <property type="molecule type" value="Genomic_DNA"/>
</dbReference>
<dbReference type="RefSeq" id="WP_008519151.1">
    <property type="nucleotide sequence ID" value="NZ_ACJM01000027.1"/>
</dbReference>
<proteinExistence type="predicted"/>